<dbReference type="Proteomes" id="UP001458880">
    <property type="component" value="Unassembled WGS sequence"/>
</dbReference>
<evidence type="ECO:0008006" key="4">
    <source>
        <dbReference type="Google" id="ProtNLM"/>
    </source>
</evidence>
<dbReference type="EMBL" id="JASPKY010000237">
    <property type="protein sequence ID" value="KAK9717672.1"/>
    <property type="molecule type" value="Genomic_DNA"/>
</dbReference>
<feature type="compositionally biased region" description="Basic residues" evidence="1">
    <location>
        <begin position="22"/>
        <end position="36"/>
    </location>
</feature>
<sequence length="319" mass="36290">MRMRTDRKNNGSAMAQDQNNKKHDKNGKRVNKKKKVINGEQADSREVGVDMPPSLNTHITETNTKQKVFGMKNRTRIGTWNVRTMLGPATLAQTIKEMEVLHIKVLGLSEIRWPGQGERLNSNGSLLLYSGRNQDENRANGGGTRTKTGLMVWVFYWIKNCSAENNFYQQLSVVVQKIHKGDILIIMGDLNAKVGNNNELIIMGDLNAKVGNNNDGVEKVMENELIIGGTLFKHNECRKITWVSPDGGKWVQIKEIIHGTARKVIGYREQERKKWISEDTWNMIKKRKELKAKLNGMDGNSVNYEDIRKERISGRNTES</sequence>
<proteinExistence type="predicted"/>
<protein>
    <recommendedName>
        <fullName evidence="4">Endonuclease/exonuclease/phosphatase domain-containing protein</fullName>
    </recommendedName>
</protein>
<feature type="region of interest" description="Disordered" evidence="1">
    <location>
        <begin position="1"/>
        <end position="58"/>
    </location>
</feature>
<organism evidence="2 3">
    <name type="scientific">Popillia japonica</name>
    <name type="common">Japanese beetle</name>
    <dbReference type="NCBI Taxonomy" id="7064"/>
    <lineage>
        <taxon>Eukaryota</taxon>
        <taxon>Metazoa</taxon>
        <taxon>Ecdysozoa</taxon>
        <taxon>Arthropoda</taxon>
        <taxon>Hexapoda</taxon>
        <taxon>Insecta</taxon>
        <taxon>Pterygota</taxon>
        <taxon>Neoptera</taxon>
        <taxon>Endopterygota</taxon>
        <taxon>Coleoptera</taxon>
        <taxon>Polyphaga</taxon>
        <taxon>Scarabaeiformia</taxon>
        <taxon>Scarabaeidae</taxon>
        <taxon>Rutelinae</taxon>
        <taxon>Popillia</taxon>
    </lineage>
</organism>
<dbReference type="Gene3D" id="3.60.10.10">
    <property type="entry name" value="Endonuclease/exonuclease/phosphatase"/>
    <property type="match status" value="1"/>
</dbReference>
<dbReference type="SUPFAM" id="SSF56219">
    <property type="entry name" value="DNase I-like"/>
    <property type="match status" value="1"/>
</dbReference>
<dbReference type="InterPro" id="IPR036691">
    <property type="entry name" value="Endo/exonu/phosph_ase_sf"/>
</dbReference>
<evidence type="ECO:0000256" key="1">
    <source>
        <dbReference type="SAM" id="MobiDB-lite"/>
    </source>
</evidence>
<comment type="caution">
    <text evidence="2">The sequence shown here is derived from an EMBL/GenBank/DDBJ whole genome shotgun (WGS) entry which is preliminary data.</text>
</comment>
<gene>
    <name evidence="2" type="ORF">QE152_g23606</name>
</gene>
<evidence type="ECO:0000313" key="2">
    <source>
        <dbReference type="EMBL" id="KAK9717672.1"/>
    </source>
</evidence>
<dbReference type="AlphaFoldDB" id="A0AAW1KGI2"/>
<name>A0AAW1KGI2_POPJA</name>
<keyword evidence="3" id="KW-1185">Reference proteome</keyword>
<accession>A0AAW1KGI2</accession>
<evidence type="ECO:0000313" key="3">
    <source>
        <dbReference type="Proteomes" id="UP001458880"/>
    </source>
</evidence>
<reference evidence="2 3" key="1">
    <citation type="journal article" date="2024" name="BMC Genomics">
        <title>De novo assembly and annotation of Popillia japonica's genome with initial clues to its potential as an invasive pest.</title>
        <authorList>
            <person name="Cucini C."/>
            <person name="Boschi S."/>
            <person name="Funari R."/>
            <person name="Cardaioli E."/>
            <person name="Iannotti N."/>
            <person name="Marturano G."/>
            <person name="Paoli F."/>
            <person name="Bruttini M."/>
            <person name="Carapelli A."/>
            <person name="Frati F."/>
            <person name="Nardi F."/>
        </authorList>
    </citation>
    <scope>NUCLEOTIDE SEQUENCE [LARGE SCALE GENOMIC DNA]</scope>
    <source>
        <strain evidence="2">DMR45628</strain>
    </source>
</reference>